<dbReference type="InterPro" id="IPR000086">
    <property type="entry name" value="NUDIX_hydrolase_dom"/>
</dbReference>
<gene>
    <name evidence="5" type="ORF">ACFPIE_06675</name>
</gene>
<proteinExistence type="inferred from homology"/>
<dbReference type="GO" id="GO:0016787">
    <property type="term" value="F:hydrolase activity"/>
    <property type="evidence" value="ECO:0007669"/>
    <property type="project" value="UniProtKB-KW"/>
</dbReference>
<dbReference type="RefSeq" id="WP_374035926.1">
    <property type="nucleotide sequence ID" value="NZ_CP169082.1"/>
</dbReference>
<dbReference type="InterPro" id="IPR020476">
    <property type="entry name" value="Nudix_hydrolase"/>
</dbReference>
<dbReference type="PROSITE" id="PS51462">
    <property type="entry name" value="NUDIX"/>
    <property type="match status" value="1"/>
</dbReference>
<accession>A0ABW0FQW0</accession>
<dbReference type="CDD" id="cd04673">
    <property type="entry name" value="NUDIX_ADPRase"/>
    <property type="match status" value="1"/>
</dbReference>
<evidence type="ECO:0000313" key="5">
    <source>
        <dbReference type="EMBL" id="MFC5343591.1"/>
    </source>
</evidence>
<evidence type="ECO:0000313" key="6">
    <source>
        <dbReference type="Proteomes" id="UP001596152"/>
    </source>
</evidence>
<dbReference type="InterPro" id="IPR020084">
    <property type="entry name" value="NUDIX_hydrolase_CS"/>
</dbReference>
<organism evidence="5 6">
    <name type="scientific">Brevundimonas staleyi</name>
    <dbReference type="NCBI Taxonomy" id="74326"/>
    <lineage>
        <taxon>Bacteria</taxon>
        <taxon>Pseudomonadati</taxon>
        <taxon>Pseudomonadota</taxon>
        <taxon>Alphaproteobacteria</taxon>
        <taxon>Caulobacterales</taxon>
        <taxon>Caulobacteraceae</taxon>
        <taxon>Brevundimonas</taxon>
    </lineage>
</organism>
<dbReference type="Pfam" id="PF00293">
    <property type="entry name" value="NUDIX"/>
    <property type="match status" value="1"/>
</dbReference>
<dbReference type="PRINTS" id="PR00502">
    <property type="entry name" value="NUDIXFAMILY"/>
</dbReference>
<dbReference type="PANTHER" id="PTHR43736:SF1">
    <property type="entry name" value="DIHYDRONEOPTERIN TRIPHOSPHATE DIPHOSPHATASE"/>
    <property type="match status" value="1"/>
</dbReference>
<evidence type="ECO:0000256" key="2">
    <source>
        <dbReference type="ARBA" id="ARBA00022801"/>
    </source>
</evidence>
<dbReference type="SUPFAM" id="SSF55811">
    <property type="entry name" value="Nudix"/>
    <property type="match status" value="1"/>
</dbReference>
<name>A0ABW0FQW0_9CAUL</name>
<dbReference type="PROSITE" id="PS00893">
    <property type="entry name" value="NUDIX_BOX"/>
    <property type="match status" value="1"/>
</dbReference>
<reference evidence="6" key="1">
    <citation type="journal article" date="2019" name="Int. J. Syst. Evol. Microbiol.">
        <title>The Global Catalogue of Microorganisms (GCM) 10K type strain sequencing project: providing services to taxonomists for standard genome sequencing and annotation.</title>
        <authorList>
            <consortium name="The Broad Institute Genomics Platform"/>
            <consortium name="The Broad Institute Genome Sequencing Center for Infectious Disease"/>
            <person name="Wu L."/>
            <person name="Ma J."/>
        </authorList>
    </citation>
    <scope>NUCLEOTIDE SEQUENCE [LARGE SCALE GENOMIC DNA]</scope>
    <source>
        <strain evidence="6">JCM 12125</strain>
    </source>
</reference>
<dbReference type="InterPro" id="IPR015797">
    <property type="entry name" value="NUDIX_hydrolase-like_dom_sf"/>
</dbReference>
<evidence type="ECO:0000256" key="1">
    <source>
        <dbReference type="ARBA" id="ARBA00001946"/>
    </source>
</evidence>
<dbReference type="Proteomes" id="UP001596152">
    <property type="component" value="Unassembled WGS sequence"/>
</dbReference>
<comment type="similarity">
    <text evidence="3">Belongs to the Nudix hydrolase family.</text>
</comment>
<keyword evidence="2 3" id="KW-0378">Hydrolase</keyword>
<evidence type="ECO:0000256" key="3">
    <source>
        <dbReference type="RuleBase" id="RU003476"/>
    </source>
</evidence>
<dbReference type="PANTHER" id="PTHR43736">
    <property type="entry name" value="ADP-RIBOSE PYROPHOSPHATASE"/>
    <property type="match status" value="1"/>
</dbReference>
<dbReference type="EMBL" id="JBHSLF010000014">
    <property type="protein sequence ID" value="MFC5343591.1"/>
    <property type="molecule type" value="Genomic_DNA"/>
</dbReference>
<comment type="cofactor">
    <cofactor evidence="1">
        <name>Mg(2+)</name>
        <dbReference type="ChEBI" id="CHEBI:18420"/>
    </cofactor>
</comment>
<feature type="domain" description="Nudix hydrolase" evidence="4">
    <location>
        <begin position="7"/>
        <end position="137"/>
    </location>
</feature>
<sequence>MSDSSMTPVPAVGVICLKGDEVLLIRRGKPPRMGEWSLPGGRIESGERAVDAALRELQEETGVEARIRGLVDVVDGIFPEAGRHYVLIDYVAEWIAGEPVAGDDAAEAVFMPVEAAMAAVGWSETRRVIARALKMRDA</sequence>
<comment type="caution">
    <text evidence="5">The sequence shown here is derived from an EMBL/GenBank/DDBJ whole genome shotgun (WGS) entry which is preliminary data.</text>
</comment>
<evidence type="ECO:0000259" key="4">
    <source>
        <dbReference type="PROSITE" id="PS51462"/>
    </source>
</evidence>
<dbReference type="Gene3D" id="3.90.79.10">
    <property type="entry name" value="Nucleoside Triphosphate Pyrophosphohydrolase"/>
    <property type="match status" value="1"/>
</dbReference>
<protein>
    <submittedName>
        <fullName evidence="5">NUDIX hydrolase</fullName>
    </submittedName>
</protein>
<keyword evidence="6" id="KW-1185">Reference proteome</keyword>